<dbReference type="Pfam" id="PF00389">
    <property type="entry name" value="2-Hacid_dh"/>
    <property type="match status" value="1"/>
</dbReference>
<sequence>MRVLFSNRNFERLREIIEPLFMGHEIKYANISEDVSLLEWADVLVRGTEPFTAEMLSFAPNLKMVCQWGVGVEGIDIEACSAKGVFVCNVPSSNTGNAEGVAEVAILHMLLLAKGYNKSQENLKKGKVFSPRGLTLWRKRVCIVGLGNVGVTLASRLKPFGVTLVGVNRSWKDKFDALKLDQFFTLDDVNAAVKGCRFVVLTLALTPQTEGLIGHEFFKNMDKDAFLVNVARANIVQREALESALREGHIAGCGLDVLWKEPPDPDDPILNMPNVYITPHIGGTNDEALRGIPAFIADNVNRISEGKLPLSCINVTSIGKAE</sequence>
<feature type="domain" description="D-isomer specific 2-hydroxyacid dehydrogenase catalytic" evidence="4">
    <location>
        <begin position="37"/>
        <end position="314"/>
    </location>
</feature>
<proteinExistence type="inferred from homology"/>
<evidence type="ECO:0000313" key="7">
    <source>
        <dbReference type="Proteomes" id="UP000185093"/>
    </source>
</evidence>
<keyword evidence="2" id="KW-0520">NAD</keyword>
<name>A0ABY1JCD1_9BACT</name>
<dbReference type="Gene3D" id="3.40.50.720">
    <property type="entry name" value="NAD(P)-binding Rossmann-like Domain"/>
    <property type="match status" value="2"/>
</dbReference>
<dbReference type="InterPro" id="IPR006139">
    <property type="entry name" value="D-isomer_2_OHA_DH_cat_dom"/>
</dbReference>
<evidence type="ECO:0000259" key="4">
    <source>
        <dbReference type="Pfam" id="PF00389"/>
    </source>
</evidence>
<dbReference type="RefSeq" id="WP_014806274.1">
    <property type="nucleotide sequence ID" value="NZ_FSQZ01000001.1"/>
</dbReference>
<keyword evidence="1 3" id="KW-0560">Oxidoreductase</keyword>
<dbReference type="PANTHER" id="PTHR10996">
    <property type="entry name" value="2-HYDROXYACID DEHYDROGENASE-RELATED"/>
    <property type="match status" value="1"/>
</dbReference>
<keyword evidence="7" id="KW-1185">Reference proteome</keyword>
<dbReference type="SUPFAM" id="SSF52283">
    <property type="entry name" value="Formate/glycerate dehydrogenase catalytic domain-like"/>
    <property type="match status" value="1"/>
</dbReference>
<dbReference type="CDD" id="cd12175">
    <property type="entry name" value="2-Hacid_dh_11"/>
    <property type="match status" value="1"/>
</dbReference>
<dbReference type="Proteomes" id="UP000185093">
    <property type="component" value="Unassembled WGS sequence"/>
</dbReference>
<protein>
    <submittedName>
        <fullName evidence="6">Lactate dehydrogenase</fullName>
    </submittedName>
</protein>
<evidence type="ECO:0000256" key="2">
    <source>
        <dbReference type="ARBA" id="ARBA00023027"/>
    </source>
</evidence>
<evidence type="ECO:0000259" key="5">
    <source>
        <dbReference type="Pfam" id="PF02826"/>
    </source>
</evidence>
<accession>A0ABY1JCD1</accession>
<dbReference type="Pfam" id="PF02826">
    <property type="entry name" value="2-Hacid_dh_C"/>
    <property type="match status" value="1"/>
</dbReference>
<gene>
    <name evidence="6" type="ORF">SAMN05444368_0731</name>
</gene>
<evidence type="ECO:0000313" key="6">
    <source>
        <dbReference type="EMBL" id="SIN65221.1"/>
    </source>
</evidence>
<dbReference type="SUPFAM" id="SSF51735">
    <property type="entry name" value="NAD(P)-binding Rossmann-fold domains"/>
    <property type="match status" value="1"/>
</dbReference>
<dbReference type="InterPro" id="IPR036291">
    <property type="entry name" value="NAD(P)-bd_dom_sf"/>
</dbReference>
<dbReference type="InterPro" id="IPR006140">
    <property type="entry name" value="D-isomer_DH_NAD-bd"/>
</dbReference>
<comment type="similarity">
    <text evidence="3">Belongs to the D-isomer specific 2-hydroxyacid dehydrogenase family.</text>
</comment>
<evidence type="ECO:0000256" key="1">
    <source>
        <dbReference type="ARBA" id="ARBA00023002"/>
    </source>
</evidence>
<dbReference type="InterPro" id="IPR050223">
    <property type="entry name" value="D-isomer_2-hydroxyacid_DH"/>
</dbReference>
<reference evidence="6 7" key="1">
    <citation type="submission" date="2016-11" db="EMBL/GenBank/DDBJ databases">
        <authorList>
            <person name="Varghese N."/>
            <person name="Submissions S."/>
        </authorList>
    </citation>
    <scope>NUCLEOTIDE SEQUENCE [LARGE SCALE GENOMIC DNA]</scope>
    <source>
        <strain evidence="6 7">DSM 20664</strain>
    </source>
</reference>
<evidence type="ECO:0000256" key="3">
    <source>
        <dbReference type="RuleBase" id="RU003719"/>
    </source>
</evidence>
<organism evidence="6 7">
    <name type="scientific">Acetomicrobium flavidum</name>
    <dbReference type="NCBI Taxonomy" id="49896"/>
    <lineage>
        <taxon>Bacteria</taxon>
        <taxon>Thermotogati</taxon>
        <taxon>Synergistota</taxon>
        <taxon>Synergistia</taxon>
        <taxon>Synergistales</taxon>
        <taxon>Acetomicrobiaceae</taxon>
        <taxon>Acetomicrobium</taxon>
    </lineage>
</organism>
<dbReference type="PANTHER" id="PTHR10996:SF178">
    <property type="entry name" value="2-HYDROXYACID DEHYDROGENASE YGL185C-RELATED"/>
    <property type="match status" value="1"/>
</dbReference>
<dbReference type="EMBL" id="FSQZ01000001">
    <property type="protein sequence ID" value="SIN65221.1"/>
    <property type="molecule type" value="Genomic_DNA"/>
</dbReference>
<feature type="domain" description="D-isomer specific 2-hydroxyacid dehydrogenase NAD-binding" evidence="5">
    <location>
        <begin position="108"/>
        <end position="282"/>
    </location>
</feature>
<comment type="caution">
    <text evidence="6">The sequence shown here is derived from an EMBL/GenBank/DDBJ whole genome shotgun (WGS) entry which is preliminary data.</text>
</comment>